<comment type="caution">
    <text evidence="1">The sequence shown here is derived from an EMBL/GenBank/DDBJ whole genome shotgun (WGS) entry which is preliminary data.</text>
</comment>
<dbReference type="Gene3D" id="3.20.20.70">
    <property type="entry name" value="Aldolase class I"/>
    <property type="match status" value="1"/>
</dbReference>
<dbReference type="PANTHER" id="PTHR47916:SF1">
    <property type="entry name" value="3-HYDROXY-5-PHOSPHONOOXYPENTANE-2,4-DIONE THIOLASE"/>
    <property type="match status" value="1"/>
</dbReference>
<evidence type="ECO:0008006" key="3">
    <source>
        <dbReference type="Google" id="ProtNLM"/>
    </source>
</evidence>
<accession>A0ABW5FKP7</accession>
<keyword evidence="2" id="KW-1185">Reference proteome</keyword>
<dbReference type="EMBL" id="JBHUKR010000004">
    <property type="protein sequence ID" value="MFD2415516.1"/>
    <property type="molecule type" value="Genomic_DNA"/>
</dbReference>
<dbReference type="SUPFAM" id="SSF51569">
    <property type="entry name" value="Aldolase"/>
    <property type="match status" value="1"/>
</dbReference>
<dbReference type="RefSeq" id="WP_378261379.1">
    <property type="nucleotide sequence ID" value="NZ_JBHUKR010000004.1"/>
</dbReference>
<dbReference type="PIRSF" id="PIRSF038992">
    <property type="entry name" value="Aldolase_Ia"/>
    <property type="match status" value="1"/>
</dbReference>
<dbReference type="PANTHER" id="PTHR47916">
    <property type="entry name" value="FRUCTOSE-BISPHOSPHATE ALDOLASE CLASS 1"/>
    <property type="match status" value="1"/>
</dbReference>
<dbReference type="Pfam" id="PF01791">
    <property type="entry name" value="DeoC"/>
    <property type="match status" value="1"/>
</dbReference>
<dbReference type="SMART" id="SM01133">
    <property type="entry name" value="DeoC"/>
    <property type="match status" value="1"/>
</dbReference>
<dbReference type="InterPro" id="IPR002915">
    <property type="entry name" value="DeoC/FbaB/LacD_aldolase"/>
</dbReference>
<reference evidence="2" key="1">
    <citation type="journal article" date="2019" name="Int. J. Syst. Evol. Microbiol.">
        <title>The Global Catalogue of Microorganisms (GCM) 10K type strain sequencing project: providing services to taxonomists for standard genome sequencing and annotation.</title>
        <authorList>
            <consortium name="The Broad Institute Genomics Platform"/>
            <consortium name="The Broad Institute Genome Sequencing Center for Infectious Disease"/>
            <person name="Wu L."/>
            <person name="Ma J."/>
        </authorList>
    </citation>
    <scope>NUCLEOTIDE SEQUENCE [LARGE SCALE GENOMIC DNA]</scope>
    <source>
        <strain evidence="2">CGMCC 4.7645</strain>
    </source>
</reference>
<organism evidence="1 2">
    <name type="scientific">Amycolatopsis pigmentata</name>
    <dbReference type="NCBI Taxonomy" id="450801"/>
    <lineage>
        <taxon>Bacteria</taxon>
        <taxon>Bacillati</taxon>
        <taxon>Actinomycetota</taxon>
        <taxon>Actinomycetes</taxon>
        <taxon>Pseudonocardiales</taxon>
        <taxon>Pseudonocardiaceae</taxon>
        <taxon>Amycolatopsis</taxon>
    </lineage>
</organism>
<dbReference type="InterPro" id="IPR013785">
    <property type="entry name" value="Aldolase_TIM"/>
</dbReference>
<dbReference type="InterPro" id="IPR050456">
    <property type="entry name" value="DeoC/FbaB_aldolase"/>
</dbReference>
<protein>
    <recommendedName>
        <fullName evidence="3">Aldolase</fullName>
    </recommendedName>
</protein>
<name>A0ABW5FKP7_9PSEU</name>
<dbReference type="InterPro" id="IPR041720">
    <property type="entry name" value="FbaB-like"/>
</dbReference>
<evidence type="ECO:0000313" key="2">
    <source>
        <dbReference type="Proteomes" id="UP001597417"/>
    </source>
</evidence>
<dbReference type="Proteomes" id="UP001597417">
    <property type="component" value="Unassembled WGS sequence"/>
</dbReference>
<sequence>MGLGTTVRLSRLFSHPSGNLFGAAVDHFVGYGDVRAGGLADLPGALSKIMTAGPDSVTMLGGSARNLWHSYAGKAALIVQGGMFTVDDRVRELIATPKDAVRHGADALAVAIPVRGETEGSYLRWLTDTVREAAALEVPIVAHIYPRHFDGGAKIVFNPEEIAFAVRCGIETGVDVIKVGYPGDELAFAEIVRSCPTPIVLAGGPKTESFADALAQVEAGIRAGAQGAVVGRNMWGAADVVAAANAYKAVIHDGVSGKEAASAMNGQGG</sequence>
<proteinExistence type="predicted"/>
<gene>
    <name evidence="1" type="ORF">ACFSXZ_04160</name>
</gene>
<evidence type="ECO:0000313" key="1">
    <source>
        <dbReference type="EMBL" id="MFD2415516.1"/>
    </source>
</evidence>